<protein>
    <submittedName>
        <fullName evidence="1">Uncharacterized protein</fullName>
    </submittedName>
</protein>
<accession>A0A0C2WUY6</accession>
<reference evidence="2" key="2">
    <citation type="submission" date="2015-01" db="EMBL/GenBank/DDBJ databases">
        <title>Evolutionary Origins and Diversification of the Mycorrhizal Mutualists.</title>
        <authorList>
            <consortium name="DOE Joint Genome Institute"/>
            <consortium name="Mycorrhizal Genomics Consortium"/>
            <person name="Kohler A."/>
            <person name="Kuo A."/>
            <person name="Nagy L.G."/>
            <person name="Floudas D."/>
            <person name="Copeland A."/>
            <person name="Barry K.W."/>
            <person name="Cichocki N."/>
            <person name="Veneault-Fourrey C."/>
            <person name="LaButti K."/>
            <person name="Lindquist E.A."/>
            <person name="Lipzen A."/>
            <person name="Lundell T."/>
            <person name="Morin E."/>
            <person name="Murat C."/>
            <person name="Riley R."/>
            <person name="Ohm R."/>
            <person name="Sun H."/>
            <person name="Tunlid A."/>
            <person name="Henrissat B."/>
            <person name="Grigoriev I.V."/>
            <person name="Hibbett D.S."/>
            <person name="Martin F."/>
        </authorList>
    </citation>
    <scope>NUCLEOTIDE SEQUENCE [LARGE SCALE GENOMIC DNA]</scope>
    <source>
        <strain evidence="2">MAFF 305830</strain>
    </source>
</reference>
<dbReference type="HOGENOM" id="CLU_1215419_0_0_1"/>
<reference evidence="1 2" key="1">
    <citation type="submission" date="2014-04" db="EMBL/GenBank/DDBJ databases">
        <authorList>
            <consortium name="DOE Joint Genome Institute"/>
            <person name="Kuo A."/>
            <person name="Zuccaro A."/>
            <person name="Kohler A."/>
            <person name="Nagy L.G."/>
            <person name="Floudas D."/>
            <person name="Copeland A."/>
            <person name="Barry K.W."/>
            <person name="Cichocki N."/>
            <person name="Veneault-Fourrey C."/>
            <person name="LaButti K."/>
            <person name="Lindquist E.A."/>
            <person name="Lipzen A."/>
            <person name="Lundell T."/>
            <person name="Morin E."/>
            <person name="Murat C."/>
            <person name="Sun H."/>
            <person name="Tunlid A."/>
            <person name="Henrissat B."/>
            <person name="Grigoriev I.V."/>
            <person name="Hibbett D.S."/>
            <person name="Martin F."/>
            <person name="Nordberg H.P."/>
            <person name="Cantor M.N."/>
            <person name="Hua S.X."/>
        </authorList>
    </citation>
    <scope>NUCLEOTIDE SEQUENCE [LARGE SCALE GENOMIC DNA]</scope>
    <source>
        <strain evidence="1 2">MAFF 305830</strain>
    </source>
</reference>
<evidence type="ECO:0000313" key="2">
    <source>
        <dbReference type="Proteomes" id="UP000054097"/>
    </source>
</evidence>
<dbReference type="Proteomes" id="UP000054097">
    <property type="component" value="Unassembled WGS sequence"/>
</dbReference>
<organism evidence="1 2">
    <name type="scientific">Serendipita vermifera MAFF 305830</name>
    <dbReference type="NCBI Taxonomy" id="933852"/>
    <lineage>
        <taxon>Eukaryota</taxon>
        <taxon>Fungi</taxon>
        <taxon>Dikarya</taxon>
        <taxon>Basidiomycota</taxon>
        <taxon>Agaricomycotina</taxon>
        <taxon>Agaricomycetes</taxon>
        <taxon>Sebacinales</taxon>
        <taxon>Serendipitaceae</taxon>
        <taxon>Serendipita</taxon>
    </lineage>
</organism>
<proteinExistence type="predicted"/>
<gene>
    <name evidence="1" type="ORF">M408DRAFT_12675</name>
</gene>
<keyword evidence="2" id="KW-1185">Reference proteome</keyword>
<name>A0A0C2WUY6_SERVB</name>
<dbReference type="EMBL" id="KN824389">
    <property type="protein sequence ID" value="KIM21212.1"/>
    <property type="molecule type" value="Genomic_DNA"/>
</dbReference>
<sequence length="228" mass="26219">MYVFPLPRFNGKGRLYSLSAYWGWEVLYYLVHEPPTIYTAPQAESPRQGSGRLMLGALIDNRSTAARLSIIFQNNPPTTSGIEHTNVNPLFRTYDRENFEELCFVARKDLISWRDAGMPGWHEIREQKPLNNGQVHPVERQGRKLLILAMANIERMLEYLTFDDPISPIPASKLQRCILDGEYGRKESSPECADSLHEHGYRLPNVKPLVERALRRLIPQMENVSVID</sequence>
<dbReference type="AlphaFoldDB" id="A0A0C2WUY6"/>
<evidence type="ECO:0000313" key="1">
    <source>
        <dbReference type="EMBL" id="KIM21212.1"/>
    </source>
</evidence>